<evidence type="ECO:0000313" key="1">
    <source>
        <dbReference type="EMBL" id="KAJ1880328.1"/>
    </source>
</evidence>
<evidence type="ECO:0000313" key="2">
    <source>
        <dbReference type="Proteomes" id="UP001150581"/>
    </source>
</evidence>
<accession>A0ACC1I184</accession>
<protein>
    <submittedName>
        <fullName evidence="1">Uncharacterized protein</fullName>
    </submittedName>
</protein>
<proteinExistence type="predicted"/>
<organism evidence="1 2">
    <name type="scientific">Kickxella alabastrina</name>
    <dbReference type="NCBI Taxonomy" id="61397"/>
    <lineage>
        <taxon>Eukaryota</taxon>
        <taxon>Fungi</taxon>
        <taxon>Fungi incertae sedis</taxon>
        <taxon>Zoopagomycota</taxon>
        <taxon>Kickxellomycotina</taxon>
        <taxon>Kickxellomycetes</taxon>
        <taxon>Kickxellales</taxon>
        <taxon>Kickxellaceae</taxon>
        <taxon>Kickxella</taxon>
    </lineage>
</organism>
<reference evidence="1" key="1">
    <citation type="submission" date="2022-07" db="EMBL/GenBank/DDBJ databases">
        <title>Phylogenomic reconstructions and comparative analyses of Kickxellomycotina fungi.</title>
        <authorList>
            <person name="Reynolds N.K."/>
            <person name="Stajich J.E."/>
            <person name="Barry K."/>
            <person name="Grigoriev I.V."/>
            <person name="Crous P."/>
            <person name="Smith M.E."/>
        </authorList>
    </citation>
    <scope>NUCLEOTIDE SEQUENCE</scope>
    <source>
        <strain evidence="1">Benny 63K</strain>
    </source>
</reference>
<dbReference type="Proteomes" id="UP001150581">
    <property type="component" value="Unassembled WGS sequence"/>
</dbReference>
<comment type="caution">
    <text evidence="1">The sequence shown here is derived from an EMBL/GenBank/DDBJ whole genome shotgun (WGS) entry which is preliminary data.</text>
</comment>
<name>A0ACC1I184_9FUNG</name>
<sequence>AGARLSVADGNRAMLAHLGPRHFGPLADACARLLAASSPPAPGDAAAAEPRLVWVHTALLLLSNLAAAAAGPPTSARQYTRFRVADINGRRAAPRLRMPFAPTPFVAAAAPPALAAFRKRLAQDTALVRALLEMAVAAADAQVLPDTPAAELAERAVFVLQMLHPDHDALFAARWADWVVDRVACRPLPRALTESLCELVGFLPVNSLQKSRR</sequence>
<feature type="non-terminal residue" evidence="1">
    <location>
        <position position="1"/>
    </location>
</feature>
<dbReference type="EMBL" id="JANBPG010003560">
    <property type="protein sequence ID" value="KAJ1880328.1"/>
    <property type="molecule type" value="Genomic_DNA"/>
</dbReference>
<gene>
    <name evidence="1" type="ORF">LPJ66_011520</name>
</gene>
<keyword evidence="2" id="KW-1185">Reference proteome</keyword>